<evidence type="ECO:0000313" key="9">
    <source>
        <dbReference type="Proteomes" id="UP000306421"/>
    </source>
</evidence>
<evidence type="ECO:0000313" key="8">
    <source>
        <dbReference type="Proteomes" id="UP000270757"/>
    </source>
</evidence>
<accession>A0A3A5LMP0</accession>
<gene>
    <name evidence="5" type="ORF">D6J04_11190</name>
    <name evidence="4" type="ORF">DB745_10465</name>
    <name evidence="6" type="ORF">DIZ81_11575</name>
</gene>
<keyword evidence="1" id="KW-0677">Repeat</keyword>
<dbReference type="SMART" id="SM00248">
    <property type="entry name" value="ANK"/>
    <property type="match status" value="3"/>
</dbReference>
<dbReference type="PANTHER" id="PTHR24198:SF165">
    <property type="entry name" value="ANKYRIN REPEAT-CONTAINING PROTEIN-RELATED"/>
    <property type="match status" value="1"/>
</dbReference>
<dbReference type="GeneID" id="48948304"/>
<keyword evidence="7" id="KW-1185">Reference proteome</keyword>
<dbReference type="AlphaFoldDB" id="A0A3A5LMP0"/>
<evidence type="ECO:0000256" key="1">
    <source>
        <dbReference type="ARBA" id="ARBA00022737"/>
    </source>
</evidence>
<dbReference type="EMBL" id="QZWB01000012">
    <property type="protein sequence ID" value="RJT45262.1"/>
    <property type="molecule type" value="Genomic_DNA"/>
</dbReference>
<dbReference type="EMBL" id="QFGG01000011">
    <property type="protein sequence ID" value="TID40756.1"/>
    <property type="molecule type" value="Genomic_DNA"/>
</dbReference>
<name>A0A3A5LMP0_9GAMM</name>
<evidence type="ECO:0000256" key="3">
    <source>
        <dbReference type="SAM" id="MobiDB-lite"/>
    </source>
</evidence>
<evidence type="ECO:0000256" key="2">
    <source>
        <dbReference type="ARBA" id="ARBA00023043"/>
    </source>
</evidence>
<feature type="compositionally biased region" description="Basic and acidic residues" evidence="3">
    <location>
        <begin position="290"/>
        <end position="301"/>
    </location>
</feature>
<reference evidence="5 8" key="3">
    <citation type="submission" date="2018-09" db="EMBL/GenBank/DDBJ databases">
        <title>Draft genome sequences of Legionella taurinensis isolated from water samples.</title>
        <authorList>
            <person name="Chakeri A."/>
            <person name="Allerberger F."/>
            <person name="Kundi M."/>
            <person name="Ruppitsch W."/>
            <person name="Schmid D."/>
        </authorList>
    </citation>
    <scope>NUCLEOTIDE SEQUENCE [LARGE SCALE GENOMIC DNA]</scope>
    <source>
        <strain evidence="5 8">4570-18-6</strain>
    </source>
</reference>
<comment type="caution">
    <text evidence="5">The sequence shown here is derived from an EMBL/GenBank/DDBJ whole genome shotgun (WGS) entry which is preliminary data.</text>
</comment>
<dbReference type="Proteomes" id="UP000270757">
    <property type="component" value="Unassembled WGS sequence"/>
</dbReference>
<evidence type="ECO:0000313" key="4">
    <source>
        <dbReference type="EMBL" id="PUT46516.1"/>
    </source>
</evidence>
<reference evidence="4 7" key="1">
    <citation type="submission" date="2018-04" db="EMBL/GenBank/DDBJ databases">
        <title>Whole genome sequence comparison of clinical and drinking water Legionella pneumophila isolates associated with the Flint Water Crisis.</title>
        <authorList>
            <person name="Garner E."/>
            <person name="Brown C."/>
            <person name="Schwake O."/>
            <person name="Coil D."/>
            <person name="Jospin G."/>
            <person name="Eisen J."/>
            <person name="Edwards M."/>
            <person name="Pruden A."/>
        </authorList>
    </citation>
    <scope>NUCLEOTIDE SEQUENCE [LARGE SCALE GENOMIC DNA]</scope>
    <source>
        <strain evidence="4 7">Genessee03</strain>
    </source>
</reference>
<dbReference type="RefSeq" id="WP_108294263.1">
    <property type="nucleotide sequence ID" value="NZ_CAAAIR010000012.1"/>
</dbReference>
<keyword evidence="2" id="KW-0040">ANK repeat</keyword>
<dbReference type="InterPro" id="IPR002110">
    <property type="entry name" value="Ankyrin_rpt"/>
</dbReference>
<dbReference type="InterPro" id="IPR036770">
    <property type="entry name" value="Ankyrin_rpt-contain_sf"/>
</dbReference>
<sequence length="301" mass="32829">MKSEQFSSLVHSAEALKAALESNPNLINEQDEDGLTLLHHAAQIGNYMGSTSASKILDVLFANENLDFTIKDKAGNTAVHVAAWCCEDRVTCQYVFPSFVTEAAKRGFDFATLSQQGQTVLHIATRTSYTSRTGRINNVDNVINNAANPGINALSSSGSTALYYAINHLHFDEAYSLLAAGANPLVYGSDRDPFAMVDEHLATLNSWLSQDEYADQHEAINEKIGQLNDLKTAMITSDPVKSFAEIRKNARILAQGKRQGSLFATLPDELLQKIAADTKKPETTEEEADAIAKEHLNKPAV</sequence>
<evidence type="ECO:0000313" key="7">
    <source>
        <dbReference type="Proteomes" id="UP000251035"/>
    </source>
</evidence>
<feature type="region of interest" description="Disordered" evidence="3">
    <location>
        <begin position="277"/>
        <end position="301"/>
    </location>
</feature>
<dbReference type="Proteomes" id="UP000251035">
    <property type="component" value="Unassembled WGS sequence"/>
</dbReference>
<dbReference type="EMBL" id="QCXM01000010">
    <property type="protein sequence ID" value="PUT46516.1"/>
    <property type="molecule type" value="Genomic_DNA"/>
</dbReference>
<dbReference type="Proteomes" id="UP000306421">
    <property type="component" value="Unassembled WGS sequence"/>
</dbReference>
<dbReference type="Gene3D" id="1.25.40.20">
    <property type="entry name" value="Ankyrin repeat-containing domain"/>
    <property type="match status" value="1"/>
</dbReference>
<proteinExistence type="predicted"/>
<dbReference type="SUPFAM" id="SSF48403">
    <property type="entry name" value="Ankyrin repeat"/>
    <property type="match status" value="1"/>
</dbReference>
<dbReference type="PANTHER" id="PTHR24198">
    <property type="entry name" value="ANKYRIN REPEAT AND PROTEIN KINASE DOMAIN-CONTAINING PROTEIN"/>
    <property type="match status" value="1"/>
</dbReference>
<evidence type="ECO:0000313" key="5">
    <source>
        <dbReference type="EMBL" id="RJT45262.1"/>
    </source>
</evidence>
<evidence type="ECO:0000313" key="6">
    <source>
        <dbReference type="EMBL" id="TID40756.1"/>
    </source>
</evidence>
<organism evidence="5 8">
    <name type="scientific">Legionella taurinensis</name>
    <dbReference type="NCBI Taxonomy" id="70611"/>
    <lineage>
        <taxon>Bacteria</taxon>
        <taxon>Pseudomonadati</taxon>
        <taxon>Pseudomonadota</taxon>
        <taxon>Gammaproteobacteria</taxon>
        <taxon>Legionellales</taxon>
        <taxon>Legionellaceae</taxon>
        <taxon>Legionella</taxon>
    </lineage>
</organism>
<reference evidence="6 9" key="2">
    <citation type="submission" date="2018-04" db="EMBL/GenBank/DDBJ databases">
        <title>Whole genome sequence comparison of clinical and drinking water Legionella pneumophila isolates.</title>
        <authorList>
            <person name="Garner E."/>
        </authorList>
    </citation>
    <scope>NUCLEOTIDE SEQUENCE [LARGE SCALE GENOMIC DNA]</scope>
    <source>
        <strain evidence="6 9">WH02</strain>
    </source>
</reference>
<protein>
    <submittedName>
        <fullName evidence="5">Uncharacterized protein</fullName>
    </submittedName>
</protein>